<evidence type="ECO:0000259" key="5">
    <source>
        <dbReference type="Pfam" id="PF09864"/>
    </source>
</evidence>
<proteinExistence type="predicted"/>
<dbReference type="AlphaFoldDB" id="A0AAV5N1D8"/>
<accession>A0AAV5N1D8</accession>
<evidence type="ECO:0000256" key="4">
    <source>
        <dbReference type="ARBA" id="ARBA00023288"/>
    </source>
</evidence>
<dbReference type="SUPFAM" id="SSF141488">
    <property type="entry name" value="YdhA-like"/>
    <property type="match status" value="1"/>
</dbReference>
<keyword evidence="2" id="KW-0472">Membrane</keyword>
<keyword evidence="7" id="KW-1185">Reference proteome</keyword>
<evidence type="ECO:0000313" key="7">
    <source>
        <dbReference type="Proteomes" id="UP001058124"/>
    </source>
</evidence>
<dbReference type="InterPro" id="IPR036328">
    <property type="entry name" value="MliC_sf"/>
</dbReference>
<dbReference type="RefSeq" id="WP_027273258.1">
    <property type="nucleotide sequence ID" value="NZ_BRLH01000001.1"/>
</dbReference>
<sequence length="99" mass="10768">MKKLFTIAAVIAIAGCSAQDAAKETLVYQCETQTLEVTLDNAGDSVTLMMDGQSRRLVQAVSASGARYSDGEYTFWSKGDGAIVMRGEDIRLRECQLIK</sequence>
<evidence type="ECO:0000256" key="3">
    <source>
        <dbReference type="ARBA" id="ARBA00023139"/>
    </source>
</evidence>
<protein>
    <submittedName>
        <fullName evidence="6">Lipoprotein</fullName>
    </submittedName>
</protein>
<keyword evidence="4 6" id="KW-0449">Lipoprotein</keyword>
<keyword evidence="3" id="KW-0564">Palmitate</keyword>
<keyword evidence="1" id="KW-0732">Signal</keyword>
<dbReference type="Proteomes" id="UP001058124">
    <property type="component" value="Unassembled WGS sequence"/>
</dbReference>
<reference evidence="6" key="1">
    <citation type="submission" date="2022-06" db="EMBL/GenBank/DDBJ databases">
        <title>Draft genome sequences of Leminorella grimontii str. JCM5902.</title>
        <authorList>
            <person name="Wakabayashi Y."/>
            <person name="Kojima K."/>
        </authorList>
    </citation>
    <scope>NUCLEOTIDE SEQUENCE</scope>
    <source>
        <strain evidence="6">JCM 5902</strain>
    </source>
</reference>
<feature type="domain" description="C-type lysozyme inhibitor" evidence="5">
    <location>
        <begin position="28"/>
        <end position="88"/>
    </location>
</feature>
<gene>
    <name evidence="6" type="ORF">SOASR030_08400</name>
</gene>
<organism evidence="6 7">
    <name type="scientific">Leminorella grimontii</name>
    <dbReference type="NCBI Taxonomy" id="82981"/>
    <lineage>
        <taxon>Bacteria</taxon>
        <taxon>Pseudomonadati</taxon>
        <taxon>Pseudomonadota</taxon>
        <taxon>Gammaproteobacteria</taxon>
        <taxon>Enterobacterales</taxon>
        <taxon>Budviciaceae</taxon>
        <taxon>Leminorella</taxon>
    </lineage>
</organism>
<name>A0AAV5N1D8_9GAMM</name>
<comment type="caution">
    <text evidence="6">The sequence shown here is derived from an EMBL/GenBank/DDBJ whole genome shotgun (WGS) entry which is preliminary data.</text>
</comment>
<dbReference type="InterPro" id="IPR018660">
    <property type="entry name" value="MliC"/>
</dbReference>
<dbReference type="Gene3D" id="2.40.128.200">
    <property type="match status" value="1"/>
</dbReference>
<evidence type="ECO:0000256" key="2">
    <source>
        <dbReference type="ARBA" id="ARBA00023136"/>
    </source>
</evidence>
<dbReference type="Pfam" id="PF09864">
    <property type="entry name" value="MliC"/>
    <property type="match status" value="1"/>
</dbReference>
<evidence type="ECO:0000256" key="1">
    <source>
        <dbReference type="ARBA" id="ARBA00022729"/>
    </source>
</evidence>
<dbReference type="EMBL" id="BRLH01000001">
    <property type="protein sequence ID" value="GKX54728.1"/>
    <property type="molecule type" value="Genomic_DNA"/>
</dbReference>
<dbReference type="PROSITE" id="PS51257">
    <property type="entry name" value="PROKAR_LIPOPROTEIN"/>
    <property type="match status" value="1"/>
</dbReference>
<evidence type="ECO:0000313" key="6">
    <source>
        <dbReference type="EMBL" id="GKX54728.1"/>
    </source>
</evidence>